<evidence type="ECO:0000313" key="4">
    <source>
        <dbReference type="EMBL" id="KAJ3040322.1"/>
    </source>
</evidence>
<dbReference type="PROSITE" id="PS50011">
    <property type="entry name" value="PROTEIN_KINASE_DOM"/>
    <property type="match status" value="1"/>
</dbReference>
<keyword evidence="2" id="KW-0067">ATP-binding</keyword>
<dbReference type="PROSITE" id="PS00108">
    <property type="entry name" value="PROTEIN_KINASE_ST"/>
    <property type="match status" value="1"/>
</dbReference>
<dbReference type="PANTHER" id="PTHR24346:SF77">
    <property type="entry name" value="SERINE THREONINE PROTEIN KINASE"/>
    <property type="match status" value="1"/>
</dbReference>
<comment type="caution">
    <text evidence="4">The sequence shown here is derived from an EMBL/GenBank/DDBJ whole genome shotgun (WGS) entry which is preliminary data.</text>
</comment>
<dbReference type="SUPFAM" id="SSF56112">
    <property type="entry name" value="Protein kinase-like (PK-like)"/>
    <property type="match status" value="1"/>
</dbReference>
<dbReference type="SMART" id="SM00220">
    <property type="entry name" value="S_TKc"/>
    <property type="match status" value="1"/>
</dbReference>
<dbReference type="GO" id="GO:0004674">
    <property type="term" value="F:protein serine/threonine kinase activity"/>
    <property type="evidence" value="ECO:0007669"/>
    <property type="project" value="TreeGrafter"/>
</dbReference>
<dbReference type="InterPro" id="IPR008271">
    <property type="entry name" value="Ser/Thr_kinase_AS"/>
</dbReference>
<dbReference type="GO" id="GO:0005524">
    <property type="term" value="F:ATP binding"/>
    <property type="evidence" value="ECO:0007669"/>
    <property type="project" value="UniProtKB-KW"/>
</dbReference>
<dbReference type="InterPro" id="IPR011009">
    <property type="entry name" value="Kinase-like_dom_sf"/>
</dbReference>
<name>A0AAD5WYC0_9FUNG</name>
<evidence type="ECO:0000313" key="5">
    <source>
        <dbReference type="Proteomes" id="UP001212841"/>
    </source>
</evidence>
<evidence type="ECO:0000259" key="3">
    <source>
        <dbReference type="PROSITE" id="PS50011"/>
    </source>
</evidence>
<dbReference type="PANTHER" id="PTHR24346">
    <property type="entry name" value="MAP/MICROTUBULE AFFINITY-REGULATING KINASE"/>
    <property type="match status" value="1"/>
</dbReference>
<sequence length="236" mass="26305">MDKPSKPLPIEDARQYFRQMILGIEYYVDSHSSKVHEHDIAHRDIKPDNMLVSADNVLKLVDFGVSEMFTKDSDKLKKSAGSPAFFAPEMCVPHHGDMSARAADIWALGVTLFCMCFGRLPFNGASIIDLYESIKNDVPPIPKDADPQLQDCLLKLLQKNPEARIGMADLREHPWVTKGGKDPMISKEENCTEMVMEITEEELKSAVKGVSGLFTVLKAVNKLKKMGKSNSNLLAI</sequence>
<proteinExistence type="predicted"/>
<dbReference type="GO" id="GO:0005737">
    <property type="term" value="C:cytoplasm"/>
    <property type="evidence" value="ECO:0007669"/>
    <property type="project" value="TreeGrafter"/>
</dbReference>
<reference evidence="4" key="1">
    <citation type="submission" date="2020-05" db="EMBL/GenBank/DDBJ databases">
        <title>Phylogenomic resolution of chytrid fungi.</title>
        <authorList>
            <person name="Stajich J.E."/>
            <person name="Amses K."/>
            <person name="Simmons R."/>
            <person name="Seto K."/>
            <person name="Myers J."/>
            <person name="Bonds A."/>
            <person name="Quandt C.A."/>
            <person name="Barry K."/>
            <person name="Liu P."/>
            <person name="Grigoriev I."/>
            <person name="Longcore J.E."/>
            <person name="James T.Y."/>
        </authorList>
    </citation>
    <scope>NUCLEOTIDE SEQUENCE</scope>
    <source>
        <strain evidence="4">JEL0318</strain>
    </source>
</reference>
<feature type="domain" description="Protein kinase" evidence="3">
    <location>
        <begin position="1"/>
        <end position="176"/>
    </location>
</feature>
<keyword evidence="5" id="KW-1185">Reference proteome</keyword>
<dbReference type="AlphaFoldDB" id="A0AAD5WYC0"/>
<gene>
    <name evidence="4" type="ORF">HK097_002590</name>
</gene>
<dbReference type="InterPro" id="IPR000719">
    <property type="entry name" value="Prot_kinase_dom"/>
</dbReference>
<dbReference type="GO" id="GO:0035556">
    <property type="term" value="P:intracellular signal transduction"/>
    <property type="evidence" value="ECO:0007669"/>
    <property type="project" value="TreeGrafter"/>
</dbReference>
<evidence type="ECO:0000256" key="1">
    <source>
        <dbReference type="ARBA" id="ARBA00022741"/>
    </source>
</evidence>
<evidence type="ECO:0000256" key="2">
    <source>
        <dbReference type="ARBA" id="ARBA00022840"/>
    </source>
</evidence>
<protein>
    <recommendedName>
        <fullName evidence="3">Protein kinase domain-containing protein</fullName>
    </recommendedName>
</protein>
<dbReference type="EMBL" id="JADGJD010001568">
    <property type="protein sequence ID" value="KAJ3040322.1"/>
    <property type="molecule type" value="Genomic_DNA"/>
</dbReference>
<dbReference type="Gene3D" id="1.10.510.10">
    <property type="entry name" value="Transferase(Phosphotransferase) domain 1"/>
    <property type="match status" value="1"/>
</dbReference>
<organism evidence="4 5">
    <name type="scientific">Rhizophlyctis rosea</name>
    <dbReference type="NCBI Taxonomy" id="64517"/>
    <lineage>
        <taxon>Eukaryota</taxon>
        <taxon>Fungi</taxon>
        <taxon>Fungi incertae sedis</taxon>
        <taxon>Chytridiomycota</taxon>
        <taxon>Chytridiomycota incertae sedis</taxon>
        <taxon>Chytridiomycetes</taxon>
        <taxon>Rhizophlyctidales</taxon>
        <taxon>Rhizophlyctidaceae</taxon>
        <taxon>Rhizophlyctis</taxon>
    </lineage>
</organism>
<dbReference type="Pfam" id="PF00069">
    <property type="entry name" value="Pkinase"/>
    <property type="match status" value="1"/>
</dbReference>
<dbReference type="Proteomes" id="UP001212841">
    <property type="component" value="Unassembled WGS sequence"/>
</dbReference>
<keyword evidence="1" id="KW-0547">Nucleotide-binding</keyword>
<dbReference type="CDD" id="cd14008">
    <property type="entry name" value="STKc_LKB1_CaMKK"/>
    <property type="match status" value="1"/>
</dbReference>
<accession>A0AAD5WYC0</accession>